<feature type="transmembrane region" description="Helical" evidence="9">
    <location>
        <begin position="151"/>
        <end position="172"/>
    </location>
</feature>
<dbReference type="PANTHER" id="PTHR21716">
    <property type="entry name" value="TRANSMEMBRANE PROTEIN"/>
    <property type="match status" value="1"/>
</dbReference>
<reference evidence="10" key="1">
    <citation type="submission" date="2023-02" db="EMBL/GenBank/DDBJ databases">
        <title>Description of Herbaspirillum huttiense subsp. nephrolepsisexaltata and Herbaspirillum huttiense subsp. lycopersicon.</title>
        <authorList>
            <person name="Poudel M."/>
            <person name="Sharma A."/>
            <person name="Goss E."/>
            <person name="Tapia J.H."/>
            <person name="Harmon C.M."/>
            <person name="Jones J.B."/>
        </authorList>
    </citation>
    <scope>NUCLEOTIDE SEQUENCE</scope>
    <source>
        <strain evidence="10">NC40101</strain>
    </source>
</reference>
<keyword evidence="7 9" id="KW-0472">Membrane</keyword>
<accession>A0AAE4K5E8</accession>
<evidence type="ECO:0000256" key="3">
    <source>
        <dbReference type="ARBA" id="ARBA00022448"/>
    </source>
</evidence>
<feature type="compositionally biased region" description="Low complexity" evidence="8">
    <location>
        <begin position="365"/>
        <end position="374"/>
    </location>
</feature>
<evidence type="ECO:0000256" key="7">
    <source>
        <dbReference type="ARBA" id="ARBA00023136"/>
    </source>
</evidence>
<dbReference type="PANTHER" id="PTHR21716:SF53">
    <property type="entry name" value="PERMEASE PERM-RELATED"/>
    <property type="match status" value="1"/>
</dbReference>
<dbReference type="AlphaFoldDB" id="A0AAE4K5E8"/>
<evidence type="ECO:0000256" key="6">
    <source>
        <dbReference type="ARBA" id="ARBA00022989"/>
    </source>
</evidence>
<sequence>MLGFDFRVARIVWTVFLVALLLYVTYTISATVLVLVFAVFFSYLVYPLVEQVERVRPAKVPRAVSIAVVFVLAIGIVAAVATIFGARIQEEAVRLSEQLPALLRSNDAVSKIPLPGFAEPLRARILGFIRDQLANGTDQAMPLAKQFGVGVMHAASNLIYLVLVPVISFLLIKEAPAMRDEILSWMNRSNRKLWDGIIKDLDVLLSRYVRALLFLSIATFVAYSIAFSLMGVPYAMLLAGLAAVLEFIPFAGPLAASAAALVVAGFSGYDHLLWLVGFIVAYRVFQDYVLNPYLMSEGVEVSPLMVILGLLAGDQLGGVAGIFLSVPVMAALKIIFTRASAAQKARRAAEAREAELAAQAAQEALRSAEVAEPATAPPALPPTGRTS</sequence>
<keyword evidence="5 9" id="KW-0812">Transmembrane</keyword>
<evidence type="ECO:0000313" key="10">
    <source>
        <dbReference type="EMBL" id="MDT0338449.1"/>
    </source>
</evidence>
<evidence type="ECO:0000256" key="9">
    <source>
        <dbReference type="SAM" id="Phobius"/>
    </source>
</evidence>
<comment type="similarity">
    <text evidence="2">Belongs to the autoinducer-2 exporter (AI-2E) (TC 2.A.86) family.</text>
</comment>
<dbReference type="GO" id="GO:0005886">
    <property type="term" value="C:plasma membrane"/>
    <property type="evidence" value="ECO:0007669"/>
    <property type="project" value="UniProtKB-SubCell"/>
</dbReference>
<protein>
    <submittedName>
        <fullName evidence="10">AI-2E family transporter</fullName>
    </submittedName>
</protein>
<keyword evidence="6 9" id="KW-1133">Transmembrane helix</keyword>
<feature type="transmembrane region" description="Helical" evidence="9">
    <location>
        <begin position="208"/>
        <end position="227"/>
    </location>
</feature>
<dbReference type="EMBL" id="JAVRAA010000008">
    <property type="protein sequence ID" value="MDT0338449.1"/>
    <property type="molecule type" value="Genomic_DNA"/>
</dbReference>
<dbReference type="InterPro" id="IPR002549">
    <property type="entry name" value="AI-2E-like"/>
</dbReference>
<feature type="transmembrane region" description="Helical" evidence="9">
    <location>
        <begin position="12"/>
        <end position="43"/>
    </location>
</feature>
<keyword evidence="3" id="KW-0813">Transport</keyword>
<evidence type="ECO:0000256" key="1">
    <source>
        <dbReference type="ARBA" id="ARBA00004651"/>
    </source>
</evidence>
<dbReference type="Pfam" id="PF01594">
    <property type="entry name" value="AI-2E_transport"/>
    <property type="match status" value="1"/>
</dbReference>
<feature type="transmembrane region" description="Helical" evidence="9">
    <location>
        <begin position="318"/>
        <end position="336"/>
    </location>
</feature>
<evidence type="ECO:0000256" key="2">
    <source>
        <dbReference type="ARBA" id="ARBA00009773"/>
    </source>
</evidence>
<gene>
    <name evidence="10" type="ORF">RJN63_16540</name>
</gene>
<dbReference type="RefSeq" id="WP_245201991.1">
    <property type="nucleotide sequence ID" value="NZ_JAVLSM010000002.1"/>
</dbReference>
<feature type="transmembrane region" description="Helical" evidence="9">
    <location>
        <begin position="63"/>
        <end position="86"/>
    </location>
</feature>
<feature type="region of interest" description="Disordered" evidence="8">
    <location>
        <begin position="365"/>
        <end position="387"/>
    </location>
</feature>
<name>A0AAE4K5E8_9BURK</name>
<evidence type="ECO:0000256" key="5">
    <source>
        <dbReference type="ARBA" id="ARBA00022692"/>
    </source>
</evidence>
<organism evidence="10">
    <name type="scientific">Herbaspirillum huttiense subsp. nephrolepidis</name>
    <dbReference type="NCBI Taxonomy" id="3075126"/>
    <lineage>
        <taxon>Bacteria</taxon>
        <taxon>Pseudomonadati</taxon>
        <taxon>Pseudomonadota</taxon>
        <taxon>Betaproteobacteria</taxon>
        <taxon>Burkholderiales</taxon>
        <taxon>Oxalobacteraceae</taxon>
        <taxon>Herbaspirillum</taxon>
    </lineage>
</organism>
<keyword evidence="4" id="KW-1003">Cell membrane</keyword>
<comment type="caution">
    <text evidence="10">The sequence shown here is derived from an EMBL/GenBank/DDBJ whole genome shotgun (WGS) entry which is preliminary data.</text>
</comment>
<evidence type="ECO:0000256" key="8">
    <source>
        <dbReference type="SAM" id="MobiDB-lite"/>
    </source>
</evidence>
<evidence type="ECO:0000256" key="4">
    <source>
        <dbReference type="ARBA" id="ARBA00022475"/>
    </source>
</evidence>
<proteinExistence type="inferred from homology"/>
<comment type="subcellular location">
    <subcellularLocation>
        <location evidence="1">Cell membrane</location>
        <topology evidence="1">Multi-pass membrane protein</topology>
    </subcellularLocation>
</comment>